<dbReference type="EMBL" id="NMWT01000003">
    <property type="protein sequence ID" value="PLS29520.1"/>
    <property type="molecule type" value="Genomic_DNA"/>
</dbReference>
<evidence type="ECO:0000313" key="1">
    <source>
        <dbReference type="EMBL" id="PLS29520.1"/>
    </source>
</evidence>
<dbReference type="Proteomes" id="UP000235034">
    <property type="component" value="Unassembled WGS sequence"/>
</dbReference>
<proteinExistence type="predicted"/>
<dbReference type="AlphaFoldDB" id="A0A2N5J5N1"/>
<dbReference type="RefSeq" id="WP_101621617.1">
    <property type="nucleotide sequence ID" value="NZ_NMWT01000003.1"/>
</dbReference>
<reference evidence="1 2" key="1">
    <citation type="submission" date="2017-07" db="EMBL/GenBank/DDBJ databases">
        <title>Bifidobacterium novel species.</title>
        <authorList>
            <person name="Lugli G.A."/>
            <person name="Milani C."/>
            <person name="Duranti S."/>
            <person name="Mangifesta M."/>
        </authorList>
    </citation>
    <scope>NUCLEOTIDE SEQUENCE [LARGE SCALE GENOMIC DNA]</scope>
    <source>
        <strain evidence="1 2">77</strain>
    </source>
</reference>
<dbReference type="OrthoDB" id="3233498at2"/>
<name>A0A2N5J5N1_9BIFI</name>
<organism evidence="1 2">
    <name type="scientific">Bifidobacterium parmae</name>
    <dbReference type="NCBI Taxonomy" id="361854"/>
    <lineage>
        <taxon>Bacteria</taxon>
        <taxon>Bacillati</taxon>
        <taxon>Actinomycetota</taxon>
        <taxon>Actinomycetes</taxon>
        <taxon>Bifidobacteriales</taxon>
        <taxon>Bifidobacteriaceae</taxon>
        <taxon>Bifidobacterium</taxon>
    </lineage>
</organism>
<evidence type="ECO:0000313" key="2">
    <source>
        <dbReference type="Proteomes" id="UP000235034"/>
    </source>
</evidence>
<gene>
    <name evidence="1" type="ORF">Uis4E_0394</name>
</gene>
<sequence length="85" mass="10134">MTTLERELLIHYDHEVVQRICQKYGFPPMKALESFIHSQTYAMLRDPELRMTDFPPAGIFDMWEVEQVTGEPRNSLYLRRDEIDS</sequence>
<protein>
    <submittedName>
        <fullName evidence="1">Uncharacterized protein</fullName>
    </submittedName>
</protein>
<comment type="caution">
    <text evidence="1">The sequence shown here is derived from an EMBL/GenBank/DDBJ whole genome shotgun (WGS) entry which is preliminary data.</text>
</comment>
<accession>A0A2N5J5N1</accession>
<keyword evidence="2" id="KW-1185">Reference proteome</keyword>